<dbReference type="EMBL" id="AZHW01000012">
    <property type="protein sequence ID" value="ETX03707.1"/>
    <property type="molecule type" value="Genomic_DNA"/>
</dbReference>
<evidence type="ECO:0000313" key="2">
    <source>
        <dbReference type="Proteomes" id="UP000019141"/>
    </source>
</evidence>
<dbReference type="Pfam" id="PF01724">
    <property type="entry name" value="DUF29"/>
    <property type="match status" value="1"/>
</dbReference>
<comment type="caution">
    <text evidence="1">The sequence shown here is derived from an EMBL/GenBank/DDBJ whole genome shotgun (WGS) entry which is preliminary data.</text>
</comment>
<keyword evidence="1" id="KW-0614">Plasmid</keyword>
<evidence type="ECO:0000313" key="1">
    <source>
        <dbReference type="EMBL" id="ETX03707.1"/>
    </source>
</evidence>
<name>W4M226_ENTF1</name>
<dbReference type="PATRIC" id="fig|1429438.4.peg.60"/>
<dbReference type="Gene3D" id="1.20.1220.20">
    <property type="entry name" value="Uncharcterised protein PF01724"/>
    <property type="match status" value="1"/>
</dbReference>
<accession>W4M226</accession>
<reference evidence="1 2" key="1">
    <citation type="journal article" date="2014" name="Nature">
        <title>An environmental bacterial taxon with a large and distinct metabolic repertoire.</title>
        <authorList>
            <person name="Wilson M.C."/>
            <person name="Mori T."/>
            <person name="Ruckert C."/>
            <person name="Uria A.R."/>
            <person name="Helf M.J."/>
            <person name="Takada K."/>
            <person name="Gernert C."/>
            <person name="Steffens U.A."/>
            <person name="Heycke N."/>
            <person name="Schmitt S."/>
            <person name="Rinke C."/>
            <person name="Helfrich E.J."/>
            <person name="Brachmann A.O."/>
            <person name="Gurgui C."/>
            <person name="Wakimoto T."/>
            <person name="Kracht M."/>
            <person name="Crusemann M."/>
            <person name="Hentschel U."/>
            <person name="Abe I."/>
            <person name="Matsunaga S."/>
            <person name="Kalinowski J."/>
            <person name="Takeyama H."/>
            <person name="Piel J."/>
        </authorList>
    </citation>
    <scope>NUCLEOTIDE SEQUENCE [LARGE SCALE GENOMIC DNA]</scope>
    <source>
        <strain evidence="2">TSY1</strain>
        <plasmid evidence="1">pTSY</plasmid>
    </source>
</reference>
<organism evidence="1 2">
    <name type="scientific">Entotheonella factor</name>
    <dbReference type="NCBI Taxonomy" id="1429438"/>
    <lineage>
        <taxon>Bacteria</taxon>
        <taxon>Pseudomonadati</taxon>
        <taxon>Nitrospinota/Tectimicrobiota group</taxon>
        <taxon>Candidatus Tectimicrobiota</taxon>
        <taxon>Candidatus Entotheonellia</taxon>
        <taxon>Candidatus Entotheonellales</taxon>
        <taxon>Candidatus Entotheonellaceae</taxon>
        <taxon>Candidatus Entotheonella</taxon>
    </lineage>
</organism>
<evidence type="ECO:0008006" key="3">
    <source>
        <dbReference type="Google" id="ProtNLM"/>
    </source>
</evidence>
<protein>
    <recommendedName>
        <fullName evidence="3">DUF29 domain-containing protein</fullName>
    </recommendedName>
</protein>
<dbReference type="PANTHER" id="PTHR34235">
    <property type="entry name" value="SLR1203 PROTEIN-RELATED"/>
    <property type="match status" value="1"/>
</dbReference>
<dbReference type="AlphaFoldDB" id="W4M226"/>
<sequence>MTSNYDSDFYEWTQHQAAALAAGHFSELDLANLAEEIESLGKSDRRQLGNRLEVLMLHLLKWRYQPERRQTGHSWEDSILEQRGRIESLLSDSPSLRRQVSDLVSTHYPRARRRANSQTGLPLETFPQTCPWTQDQILDDEFWPGEENEID</sequence>
<gene>
    <name evidence="1" type="ORF">ETSY1_46400</name>
</gene>
<proteinExistence type="predicted"/>
<geneLocation type="plasmid" evidence="1">
    <name>pTSY</name>
</geneLocation>
<dbReference type="InterPro" id="IPR002636">
    <property type="entry name" value="DUF29"/>
</dbReference>
<keyword evidence="2" id="KW-1185">Reference proteome</keyword>
<dbReference type="Proteomes" id="UP000019141">
    <property type="component" value="Unassembled WGS sequence"/>
</dbReference>
<dbReference type="HOGENOM" id="CLU_116670_0_1_7"/>